<dbReference type="AlphaFoldDB" id="A0A9Q7EVE6"/>
<evidence type="ECO:0000313" key="1">
    <source>
        <dbReference type="EMBL" id="QTX31929.1"/>
    </source>
</evidence>
<keyword evidence="2" id="KW-1185">Reference proteome</keyword>
<dbReference type="PANTHER" id="PTHR38811">
    <property type="match status" value="1"/>
</dbReference>
<dbReference type="KEGG" id="aram:KAR29_11490"/>
<dbReference type="RefSeq" id="WP_274373127.1">
    <property type="nucleotide sequence ID" value="NZ_CP072943.1"/>
</dbReference>
<dbReference type="Gene3D" id="3.40.50.10210">
    <property type="match status" value="1"/>
</dbReference>
<dbReference type="SUPFAM" id="SSF52733">
    <property type="entry name" value="Nicotinate mononucleotide:5,6-dimethylbenzimidazole phosphoribosyltransferase (CobT)"/>
    <property type="match status" value="1"/>
</dbReference>
<dbReference type="HAMAP" id="MF_01086">
    <property type="entry name" value="UPF0284"/>
    <property type="match status" value="1"/>
</dbReference>
<accession>A0A9Q7EVE6</accession>
<proteinExistence type="inferred from homology"/>
<sequence length="329" mass="34751">MFILTISATELSRVPGLSAAGANVDVLPYTAPADADLLCWGRPRVIDAVPVDPMGHPTPAIITRAAQLEASFPAVTLRAGSFLPPAAPHVEMGTDPGEDPRLTCAVPKGREIFERARDFAGQIARGLPRVVLAESIPGGTTTAYLLLRALGYNGMVSSAGPDNPVPVKEQVWRDVQARLEREGRPAEALDLACQVGDPMQLTVAGLVAGLPVETEITLAGGTQMLAVAALIRHIPVPRAVRVATTIYVARDRSAHFSELASQIGVHTWTAPLDFSASPWPGLADYEKGYVKEGVGAGGAVWYAMQLGVSVETIVRRTETLYAEMTGASS</sequence>
<gene>
    <name evidence="1" type="ORF">KAR29_11490</name>
</gene>
<protein>
    <submittedName>
        <fullName evidence="1">TIGR00303 family protein</fullName>
    </submittedName>
</protein>
<dbReference type="InterPro" id="IPR036087">
    <property type="entry name" value="Nict_dMeBzImd_PRibTrfase_sf"/>
</dbReference>
<name>A0A9Q7EVE6_9BACT</name>
<dbReference type="NCBIfam" id="NF003372">
    <property type="entry name" value="PRK04447.1-5"/>
    <property type="match status" value="1"/>
</dbReference>
<dbReference type="PANTHER" id="PTHR38811:SF1">
    <property type="entry name" value="UPF0284 PROTEIN SLL1500"/>
    <property type="match status" value="1"/>
</dbReference>
<evidence type="ECO:0000313" key="2">
    <source>
        <dbReference type="Proteomes" id="UP000671879"/>
    </source>
</evidence>
<dbReference type="NCBIfam" id="TIGR00303">
    <property type="entry name" value="nicotinate mononucleotide-dependent phosphoribosyltransferase CobT"/>
    <property type="match status" value="1"/>
</dbReference>
<dbReference type="InterPro" id="IPR002805">
    <property type="entry name" value="Nict_dMeBzImd_PRibTrfase_arc"/>
</dbReference>
<dbReference type="GO" id="GO:0008939">
    <property type="term" value="F:nicotinate-nucleotide-dimethylbenzimidazole phosphoribosyltransferase activity"/>
    <property type="evidence" value="ECO:0007669"/>
    <property type="project" value="InterPro"/>
</dbReference>
<dbReference type="Proteomes" id="UP000671879">
    <property type="component" value="Chromosome"/>
</dbReference>
<reference evidence="2" key="1">
    <citation type="submission" date="2021-04" db="EMBL/GenBank/DDBJ databases">
        <title>A novel Synergistetes isolate from a pyrite-forming mixed culture.</title>
        <authorList>
            <person name="Bunk B."/>
            <person name="Sproer C."/>
            <person name="Spring S."/>
            <person name="Pester M."/>
        </authorList>
    </citation>
    <scope>NUCLEOTIDE SEQUENCE [LARGE SCALE GENOMIC DNA]</scope>
    <source>
        <strain evidence="2">J.5.4.2-T.3.5.2</strain>
    </source>
</reference>
<dbReference type="EMBL" id="CP072943">
    <property type="protein sequence ID" value="QTX31929.1"/>
    <property type="molecule type" value="Genomic_DNA"/>
</dbReference>
<organism evidence="1 2">
    <name type="scientific">Aminithiophilus ramosus</name>
    <dbReference type="NCBI Taxonomy" id="3029084"/>
    <lineage>
        <taxon>Bacteria</taxon>
        <taxon>Thermotogati</taxon>
        <taxon>Synergistota</taxon>
        <taxon>Synergistia</taxon>
        <taxon>Synergistales</taxon>
        <taxon>Aminithiophilaceae</taxon>
        <taxon>Aminithiophilus</taxon>
    </lineage>
</organism>